<protein>
    <submittedName>
        <fullName evidence="1">Uncharacterized protein</fullName>
    </submittedName>
</protein>
<name>A0A151JWM0_9HYME</name>
<accession>A0A151JWM0</accession>
<feature type="non-terminal residue" evidence="1">
    <location>
        <position position="1"/>
    </location>
</feature>
<dbReference type="AlphaFoldDB" id="A0A151JWM0"/>
<keyword evidence="2" id="KW-1185">Reference proteome</keyword>
<dbReference type="EMBL" id="KQ981631">
    <property type="protein sequence ID" value="KYN38940.1"/>
    <property type="molecule type" value="Genomic_DNA"/>
</dbReference>
<sequence>SASSRNIFTRLLALTPAYKLLKIGIVVGLTSHIEIAISDIRDNRIFLLHTIETAFIEKQTDIERLVQSTDLSSLIRNLVFNSLEYVIWTIKISLYNKYLYMKPSTVFFMLELEMYQVHIIYYKMCQYTNSVNERFKCFIIYIQENCIINKCDVVNILHKIYDKNSNIECKIIVYALDNIVYNALYIKNKCLCKLYILKFAINRFFLLFLISAISGDCTIALDSIVTLLQSIQFALFESLK</sequence>
<evidence type="ECO:0000313" key="1">
    <source>
        <dbReference type="EMBL" id="KYN38940.1"/>
    </source>
</evidence>
<gene>
    <name evidence="1" type="ORF">ALC56_06675</name>
</gene>
<reference evidence="1 2" key="1">
    <citation type="submission" date="2016-03" db="EMBL/GenBank/DDBJ databases">
        <title>Trachymyrmex septentrionalis WGS genome.</title>
        <authorList>
            <person name="Nygaard S."/>
            <person name="Hu H."/>
            <person name="Boomsma J."/>
            <person name="Zhang G."/>
        </authorList>
    </citation>
    <scope>NUCLEOTIDE SEQUENCE [LARGE SCALE GENOMIC DNA]</scope>
    <source>
        <strain evidence="1">Tsep2-gDNA-1</strain>
        <tissue evidence="1">Whole body</tissue>
    </source>
</reference>
<dbReference type="Proteomes" id="UP000078541">
    <property type="component" value="Unassembled WGS sequence"/>
</dbReference>
<organism evidence="1 2">
    <name type="scientific">Trachymyrmex septentrionalis</name>
    <dbReference type="NCBI Taxonomy" id="34720"/>
    <lineage>
        <taxon>Eukaryota</taxon>
        <taxon>Metazoa</taxon>
        <taxon>Ecdysozoa</taxon>
        <taxon>Arthropoda</taxon>
        <taxon>Hexapoda</taxon>
        <taxon>Insecta</taxon>
        <taxon>Pterygota</taxon>
        <taxon>Neoptera</taxon>
        <taxon>Endopterygota</taxon>
        <taxon>Hymenoptera</taxon>
        <taxon>Apocrita</taxon>
        <taxon>Aculeata</taxon>
        <taxon>Formicoidea</taxon>
        <taxon>Formicidae</taxon>
        <taxon>Myrmicinae</taxon>
        <taxon>Trachymyrmex</taxon>
    </lineage>
</organism>
<proteinExistence type="predicted"/>
<evidence type="ECO:0000313" key="2">
    <source>
        <dbReference type="Proteomes" id="UP000078541"/>
    </source>
</evidence>